<protein>
    <submittedName>
        <fullName evidence="1">Uncharacterized protein</fullName>
    </submittedName>
</protein>
<name>A0A5M8P4H1_9BACT</name>
<dbReference type="EMBL" id="SNRX01000003">
    <property type="protein sequence ID" value="KAA6303130.1"/>
    <property type="molecule type" value="Genomic_DNA"/>
</dbReference>
<reference evidence="1 2" key="1">
    <citation type="submission" date="2019-03" db="EMBL/GenBank/DDBJ databases">
        <title>Single cell metagenomics reveals metabolic interactions within the superorganism composed of flagellate Streblomastix strix and complex community of Bacteroidetes bacteria on its surface.</title>
        <authorList>
            <person name="Treitli S.C."/>
            <person name="Kolisko M."/>
            <person name="Husnik F."/>
            <person name="Keeling P."/>
            <person name="Hampl V."/>
        </authorList>
    </citation>
    <scope>NUCLEOTIDE SEQUENCE [LARGE SCALE GENOMIC DNA]</scope>
    <source>
        <strain evidence="1">St1</strain>
    </source>
</reference>
<accession>A0A5M8P4H1</accession>
<gene>
    <name evidence="1" type="ORF">EZS26_000733</name>
</gene>
<evidence type="ECO:0000313" key="1">
    <source>
        <dbReference type="EMBL" id="KAA6303130.1"/>
    </source>
</evidence>
<dbReference type="AlphaFoldDB" id="A0A5M8P4H1"/>
<evidence type="ECO:0000313" key="2">
    <source>
        <dbReference type="Proteomes" id="UP000324575"/>
    </source>
</evidence>
<sequence>MNATYQYPQYLYALNTEEATQNTDTGSWETGPAVWELKGICREETNGKGHIITTSGGETLVFSSLIQIPAGTPRINEGTQIAVTREEIIPENLLNNDFFEQSKIAGLIIAFGKCMKYDFGRLHCRLWI</sequence>
<comment type="caution">
    <text evidence="1">The sequence shown here is derived from an EMBL/GenBank/DDBJ whole genome shotgun (WGS) entry which is preliminary data.</text>
</comment>
<dbReference type="Proteomes" id="UP000324575">
    <property type="component" value="Unassembled WGS sequence"/>
</dbReference>
<proteinExistence type="predicted"/>
<organism evidence="1 2">
    <name type="scientific">Candidatus Ordinivivax streblomastigis</name>
    <dbReference type="NCBI Taxonomy" id="2540710"/>
    <lineage>
        <taxon>Bacteria</taxon>
        <taxon>Pseudomonadati</taxon>
        <taxon>Bacteroidota</taxon>
        <taxon>Bacteroidia</taxon>
        <taxon>Bacteroidales</taxon>
        <taxon>Candidatus Ordinivivax</taxon>
    </lineage>
</organism>